<name>A0A1R4H0M2_9GAMM</name>
<dbReference type="OrthoDB" id="3806195at2"/>
<reference evidence="2" key="1">
    <citation type="submission" date="2017-02" db="EMBL/GenBank/DDBJ databases">
        <authorList>
            <person name="Daims H."/>
        </authorList>
    </citation>
    <scope>NUCLEOTIDE SEQUENCE [LARGE SCALE GENOMIC DNA]</scope>
</reference>
<accession>A0A1R4H0M2</accession>
<gene>
    <name evidence="1" type="ORF">CRENPOLYSF2_1320007</name>
</gene>
<dbReference type="AlphaFoldDB" id="A0A1R4H0M2"/>
<evidence type="ECO:0000313" key="2">
    <source>
        <dbReference type="Proteomes" id="UP000195442"/>
    </source>
</evidence>
<proteinExistence type="predicted"/>
<evidence type="ECO:0000313" key="1">
    <source>
        <dbReference type="EMBL" id="SJM89765.1"/>
    </source>
</evidence>
<sequence>MWCNVYLQIGGNTKNWVTRTGTGTYTVTCKGVGGGGWAAAGGHVQVTAYGTTDSYCKVQNWSTGSADFSARVKCYTSAGAAVNSPFDLLFVW</sequence>
<dbReference type="Proteomes" id="UP000195442">
    <property type="component" value="Unassembled WGS sequence"/>
</dbReference>
<organism evidence="1 2">
    <name type="scientific">Crenothrix polyspora</name>
    <dbReference type="NCBI Taxonomy" id="360316"/>
    <lineage>
        <taxon>Bacteria</taxon>
        <taxon>Pseudomonadati</taxon>
        <taxon>Pseudomonadota</taxon>
        <taxon>Gammaproteobacteria</taxon>
        <taxon>Methylococcales</taxon>
        <taxon>Crenotrichaceae</taxon>
        <taxon>Crenothrix</taxon>
    </lineage>
</organism>
<keyword evidence="2" id="KW-1185">Reference proteome</keyword>
<protein>
    <submittedName>
        <fullName evidence="1">Uncharacterized protein</fullName>
    </submittedName>
</protein>
<dbReference type="EMBL" id="FUKJ01000038">
    <property type="protein sequence ID" value="SJM89765.1"/>
    <property type="molecule type" value="Genomic_DNA"/>
</dbReference>
<dbReference type="RefSeq" id="WP_087145779.1">
    <property type="nucleotide sequence ID" value="NZ_FUKJ01000038.1"/>
</dbReference>